<gene>
    <name evidence="4" type="ORF">GGX14DRAFT_466605</name>
</gene>
<protein>
    <recommendedName>
        <fullName evidence="3">DUF6534 domain-containing protein</fullName>
    </recommendedName>
</protein>
<feature type="transmembrane region" description="Helical" evidence="2">
    <location>
        <begin position="152"/>
        <end position="173"/>
    </location>
</feature>
<keyword evidence="5" id="KW-1185">Reference proteome</keyword>
<feature type="transmembrane region" description="Helical" evidence="2">
    <location>
        <begin position="79"/>
        <end position="105"/>
    </location>
</feature>
<keyword evidence="2" id="KW-0812">Transmembrane</keyword>
<feature type="region of interest" description="Disordered" evidence="1">
    <location>
        <begin position="283"/>
        <end position="303"/>
    </location>
</feature>
<evidence type="ECO:0000256" key="1">
    <source>
        <dbReference type="SAM" id="MobiDB-lite"/>
    </source>
</evidence>
<evidence type="ECO:0000256" key="2">
    <source>
        <dbReference type="SAM" id="Phobius"/>
    </source>
</evidence>
<keyword evidence="2" id="KW-1133">Transmembrane helix</keyword>
<dbReference type="Pfam" id="PF20152">
    <property type="entry name" value="DUF6534"/>
    <property type="match status" value="1"/>
</dbReference>
<dbReference type="AlphaFoldDB" id="A0AAD6V281"/>
<proteinExistence type="predicted"/>
<sequence>MDAMAVLLILLVASSWLNMSLYTIELGLCLRYFSRPSRPRLHRIAVGVLVFADTVGTSFNNIDVCMVVVGTMPKNARLGLAPLATLIMATYISATIAQLFLCNLFHVLTGNKLVSGVLLLMIFFHLGFSYASAILCLTTGRVDGMAFSTTTVGAISCAATDIAIAGALSWKFWQLMAGTPHGNSTKSLLHRTLMLTVSSGAIVAGNTLLMMILLLKGSLAFTFFFACQGRAYSLTILGNFLIGTPSNRRGTDVTTPNIDLSTNFGNTSSQVFHIAAPARALSPARPLAHNTSRKATSDGTRSLPCTNVQAPSQHLEEFALESCHRKSDSQ</sequence>
<evidence type="ECO:0000259" key="3">
    <source>
        <dbReference type="Pfam" id="PF20152"/>
    </source>
</evidence>
<accession>A0AAD6V281</accession>
<evidence type="ECO:0000313" key="5">
    <source>
        <dbReference type="Proteomes" id="UP001219525"/>
    </source>
</evidence>
<dbReference type="EMBL" id="JARJCW010000063">
    <property type="protein sequence ID" value="KAJ7200307.1"/>
    <property type="molecule type" value="Genomic_DNA"/>
</dbReference>
<feature type="transmembrane region" description="Helical" evidence="2">
    <location>
        <begin position="221"/>
        <end position="242"/>
    </location>
</feature>
<evidence type="ECO:0000313" key="4">
    <source>
        <dbReference type="EMBL" id="KAJ7200307.1"/>
    </source>
</evidence>
<dbReference type="InterPro" id="IPR045339">
    <property type="entry name" value="DUF6534"/>
</dbReference>
<dbReference type="Proteomes" id="UP001219525">
    <property type="component" value="Unassembled WGS sequence"/>
</dbReference>
<feature type="transmembrane region" description="Helical" evidence="2">
    <location>
        <begin position="117"/>
        <end position="140"/>
    </location>
</feature>
<reference evidence="4" key="1">
    <citation type="submission" date="2023-03" db="EMBL/GenBank/DDBJ databases">
        <title>Massive genome expansion in bonnet fungi (Mycena s.s.) driven by repeated elements and novel gene families across ecological guilds.</title>
        <authorList>
            <consortium name="Lawrence Berkeley National Laboratory"/>
            <person name="Harder C.B."/>
            <person name="Miyauchi S."/>
            <person name="Viragh M."/>
            <person name="Kuo A."/>
            <person name="Thoen E."/>
            <person name="Andreopoulos B."/>
            <person name="Lu D."/>
            <person name="Skrede I."/>
            <person name="Drula E."/>
            <person name="Henrissat B."/>
            <person name="Morin E."/>
            <person name="Kohler A."/>
            <person name="Barry K."/>
            <person name="LaButti K."/>
            <person name="Morin E."/>
            <person name="Salamov A."/>
            <person name="Lipzen A."/>
            <person name="Mereny Z."/>
            <person name="Hegedus B."/>
            <person name="Baldrian P."/>
            <person name="Stursova M."/>
            <person name="Weitz H."/>
            <person name="Taylor A."/>
            <person name="Grigoriev I.V."/>
            <person name="Nagy L.G."/>
            <person name="Martin F."/>
            <person name="Kauserud H."/>
        </authorList>
    </citation>
    <scope>NUCLEOTIDE SEQUENCE</scope>
    <source>
        <strain evidence="4">9144</strain>
    </source>
</reference>
<organism evidence="4 5">
    <name type="scientific">Mycena pura</name>
    <dbReference type="NCBI Taxonomy" id="153505"/>
    <lineage>
        <taxon>Eukaryota</taxon>
        <taxon>Fungi</taxon>
        <taxon>Dikarya</taxon>
        <taxon>Basidiomycota</taxon>
        <taxon>Agaricomycotina</taxon>
        <taxon>Agaricomycetes</taxon>
        <taxon>Agaricomycetidae</taxon>
        <taxon>Agaricales</taxon>
        <taxon>Marasmiineae</taxon>
        <taxon>Mycenaceae</taxon>
        <taxon>Mycena</taxon>
    </lineage>
</organism>
<feature type="transmembrane region" description="Helical" evidence="2">
    <location>
        <begin position="193"/>
        <end position="215"/>
    </location>
</feature>
<feature type="transmembrane region" description="Helical" evidence="2">
    <location>
        <begin position="41"/>
        <end position="59"/>
    </location>
</feature>
<feature type="compositionally biased region" description="Polar residues" evidence="1">
    <location>
        <begin position="289"/>
        <end position="303"/>
    </location>
</feature>
<keyword evidence="2" id="KW-0472">Membrane</keyword>
<name>A0AAD6V281_9AGAR</name>
<feature type="domain" description="DUF6534" evidence="3">
    <location>
        <begin position="158"/>
        <end position="239"/>
    </location>
</feature>
<comment type="caution">
    <text evidence="4">The sequence shown here is derived from an EMBL/GenBank/DDBJ whole genome shotgun (WGS) entry which is preliminary data.</text>
</comment>
<feature type="transmembrane region" description="Helical" evidence="2">
    <location>
        <begin position="6"/>
        <end position="29"/>
    </location>
</feature>